<evidence type="ECO:0000313" key="1">
    <source>
        <dbReference type="EMBL" id="GGD29036.1"/>
    </source>
</evidence>
<dbReference type="Proteomes" id="UP000630594">
    <property type="component" value="Unassembled WGS sequence"/>
</dbReference>
<comment type="caution">
    <text evidence="1">The sequence shown here is derived from an EMBL/GenBank/DDBJ whole genome shotgun (WGS) entry which is preliminary data.</text>
</comment>
<organism evidence="1 2">
    <name type="scientific">Nocardioides daphniae</name>
    <dbReference type="NCBI Taxonomy" id="402297"/>
    <lineage>
        <taxon>Bacteria</taxon>
        <taxon>Bacillati</taxon>
        <taxon>Actinomycetota</taxon>
        <taxon>Actinomycetes</taxon>
        <taxon>Propionibacteriales</taxon>
        <taxon>Nocardioidaceae</taxon>
        <taxon>Nocardioides</taxon>
    </lineage>
</organism>
<dbReference type="EMBL" id="BMCK01000005">
    <property type="protein sequence ID" value="GGD29036.1"/>
    <property type="molecule type" value="Genomic_DNA"/>
</dbReference>
<keyword evidence="2" id="KW-1185">Reference proteome</keyword>
<gene>
    <name evidence="1" type="ORF">GCM10007231_30670</name>
</gene>
<evidence type="ECO:0000313" key="2">
    <source>
        <dbReference type="Proteomes" id="UP000630594"/>
    </source>
</evidence>
<accession>A0ABQ1QIM8</accession>
<protein>
    <submittedName>
        <fullName evidence="1">Uncharacterized protein</fullName>
    </submittedName>
</protein>
<name>A0ABQ1QIM8_9ACTN</name>
<proteinExistence type="predicted"/>
<sequence length="68" mass="8095">MEEKFKQREQGVRELRIALEPDMEFDRFVDVLKESLTFNFPRGCAPCLSGLDRLTIDSVIFERLQQRF</sequence>
<reference evidence="2" key="1">
    <citation type="journal article" date="2019" name="Int. J. Syst. Evol. Microbiol.">
        <title>The Global Catalogue of Microorganisms (GCM) 10K type strain sequencing project: providing services to taxonomists for standard genome sequencing and annotation.</title>
        <authorList>
            <consortium name="The Broad Institute Genomics Platform"/>
            <consortium name="The Broad Institute Genome Sequencing Center for Infectious Disease"/>
            <person name="Wu L."/>
            <person name="Ma J."/>
        </authorList>
    </citation>
    <scope>NUCLEOTIDE SEQUENCE [LARGE SCALE GENOMIC DNA]</scope>
    <source>
        <strain evidence="2">CCM 7403</strain>
    </source>
</reference>
<dbReference type="RefSeq" id="WP_188422336.1">
    <property type="nucleotide sequence ID" value="NZ_BMCK01000005.1"/>
</dbReference>